<dbReference type="Pfam" id="PF01370">
    <property type="entry name" value="Epimerase"/>
    <property type="match status" value="1"/>
</dbReference>
<dbReference type="EMBL" id="CAIF01000027">
    <property type="protein sequence ID" value="CCH41675.1"/>
    <property type="molecule type" value="Genomic_DNA"/>
</dbReference>
<keyword evidence="5" id="KW-0472">Membrane</keyword>
<dbReference type="InParanoid" id="K0K9S4"/>
<keyword evidence="3" id="KW-1000">Mitochondrion outer membrane</keyword>
<reference evidence="8 9" key="1">
    <citation type="journal article" date="2012" name="Eukaryot. Cell">
        <title>Draft genome sequence of Wickerhamomyces ciferrii NRRL Y-1031 F-60-10.</title>
        <authorList>
            <person name="Schneider J."/>
            <person name="Andrea H."/>
            <person name="Blom J."/>
            <person name="Jaenicke S."/>
            <person name="Ruckert C."/>
            <person name="Schorsch C."/>
            <person name="Szczepanowski R."/>
            <person name="Farwick M."/>
            <person name="Goesmann A."/>
            <person name="Puhler A."/>
            <person name="Schaffer S."/>
            <person name="Tauch A."/>
            <person name="Kohler T."/>
            <person name="Brinkrolf K."/>
        </authorList>
    </citation>
    <scope>NUCLEOTIDE SEQUENCE [LARGE SCALE GENOMIC DNA]</scope>
    <source>
        <strain evidence="9">ATCC 14091 / BCRC 22168 / CBS 111 / JCM 3599 / NBRC 0793 / NRRL Y-1031 F-60-10</strain>
    </source>
</reference>
<dbReference type="SUPFAM" id="SSF51735">
    <property type="entry name" value="NAD(P)-binding Rossmann-fold domains"/>
    <property type="match status" value="1"/>
</dbReference>
<protein>
    <recommendedName>
        <fullName evidence="7">NAD-dependent epimerase/dehydratase domain-containing protein</fullName>
    </recommendedName>
</protein>
<evidence type="ECO:0000256" key="1">
    <source>
        <dbReference type="ARBA" id="ARBA00004450"/>
    </source>
</evidence>
<evidence type="ECO:0000256" key="2">
    <source>
        <dbReference type="ARBA" id="ARBA00006617"/>
    </source>
</evidence>
<dbReference type="STRING" id="1206466.K0K9S4"/>
<evidence type="ECO:0000256" key="4">
    <source>
        <dbReference type="ARBA" id="ARBA00023128"/>
    </source>
</evidence>
<keyword evidence="4" id="KW-0496">Mitochondrion</keyword>
<dbReference type="Gene3D" id="3.40.50.720">
    <property type="entry name" value="NAD(P)-binding Rossmann-like Domain"/>
    <property type="match status" value="1"/>
</dbReference>
<accession>K0K9S4</accession>
<dbReference type="PANTHER" id="PTHR14097">
    <property type="entry name" value="OXIDOREDUCTASE HTATIP2"/>
    <property type="match status" value="1"/>
</dbReference>
<dbReference type="GO" id="GO:0005741">
    <property type="term" value="C:mitochondrial outer membrane"/>
    <property type="evidence" value="ECO:0007669"/>
    <property type="project" value="UniProtKB-SubCell"/>
</dbReference>
<name>K0K9S4_WICCF</name>
<dbReference type="HOGENOM" id="CLU_744344_0_0_1"/>
<comment type="similarity">
    <text evidence="2">Belongs to the FMP52 family.</text>
</comment>
<proteinExistence type="inferred from homology"/>
<dbReference type="PANTHER" id="PTHR14097:SF7">
    <property type="entry name" value="OXIDOREDUCTASE HTATIP2"/>
    <property type="match status" value="1"/>
</dbReference>
<evidence type="ECO:0000256" key="3">
    <source>
        <dbReference type="ARBA" id="ARBA00022787"/>
    </source>
</evidence>
<gene>
    <name evidence="8" type="ORF">BN7_1216</name>
</gene>
<feature type="region of interest" description="Disordered" evidence="6">
    <location>
        <begin position="339"/>
        <end position="372"/>
    </location>
</feature>
<comment type="subcellular location">
    <subcellularLocation>
        <location evidence="1">Mitochondrion outer membrane</location>
        <topology evidence="1">Peripheral membrane protein</topology>
    </subcellularLocation>
</comment>
<organism evidence="8 9">
    <name type="scientific">Wickerhamomyces ciferrii (strain ATCC 14091 / BCRC 22168 / CBS 111 / JCM 3599 / NBRC 0793 / NRRL Y-1031 F-60-10)</name>
    <name type="common">Yeast</name>
    <name type="synonym">Pichia ciferrii</name>
    <dbReference type="NCBI Taxonomy" id="1206466"/>
    <lineage>
        <taxon>Eukaryota</taxon>
        <taxon>Fungi</taxon>
        <taxon>Dikarya</taxon>
        <taxon>Ascomycota</taxon>
        <taxon>Saccharomycotina</taxon>
        <taxon>Saccharomycetes</taxon>
        <taxon>Phaffomycetales</taxon>
        <taxon>Wickerhamomycetaceae</taxon>
        <taxon>Wickerhamomyces</taxon>
    </lineage>
</organism>
<dbReference type="AlphaFoldDB" id="K0K9S4"/>
<evidence type="ECO:0000313" key="9">
    <source>
        <dbReference type="Proteomes" id="UP000009328"/>
    </source>
</evidence>
<dbReference type="eggNOG" id="KOG4039">
    <property type="taxonomic scope" value="Eukaryota"/>
</dbReference>
<feature type="region of interest" description="Disordered" evidence="6">
    <location>
        <begin position="1"/>
        <end position="25"/>
    </location>
</feature>
<evidence type="ECO:0000256" key="5">
    <source>
        <dbReference type="ARBA" id="ARBA00023136"/>
    </source>
</evidence>
<keyword evidence="9" id="KW-1185">Reference proteome</keyword>
<dbReference type="Proteomes" id="UP000009328">
    <property type="component" value="Unassembled WGS sequence"/>
</dbReference>
<comment type="caution">
    <text evidence="8">The sequence shown here is derived from an EMBL/GenBank/DDBJ whole genome shotgun (WGS) entry which is preliminary data.</text>
</comment>
<evidence type="ECO:0000256" key="6">
    <source>
        <dbReference type="SAM" id="MobiDB-lite"/>
    </source>
</evidence>
<feature type="domain" description="NAD-dependent epimerase/dehydratase" evidence="7">
    <location>
        <begin position="81"/>
        <end position="202"/>
    </location>
</feature>
<feature type="compositionally biased region" description="Acidic residues" evidence="6">
    <location>
        <begin position="339"/>
        <end position="358"/>
    </location>
</feature>
<dbReference type="InterPro" id="IPR036291">
    <property type="entry name" value="NAD(P)-bd_dom_sf"/>
</dbReference>
<sequence>MSILEPSTHTNIPDHTNTKNQESTNDVEIKCTIALDTFEDTLPLAAEDPEPRETEDGEAYDPLHQKLRAENFALAQTGSNILIVGATGLVGSRLVKFIKRVKADNQVIFVLARRAFVQECPGVIVNIVDSALWGEEIAKIPNLTTVYCALGARPPNGGYLSEASIPVNEYYSVNHNIVHQVGFAAKRAGAKRFIYTSNHSVQSPIARIFDRRTKMRREIENDLISLDFDNVTILRPGPLVGMRLKAGSLTGINWQSLPEGLMILSALPVYFIHPYTPLAIVNFGTSVGKTGAMLLKAESTNKVNYIYLCQVILGAAAYNAFKSERLMVSLYKFLEQFTTDEEEPVNEEQPANEEEVNEELGNNVNGSDETQQ</sequence>
<evidence type="ECO:0000259" key="7">
    <source>
        <dbReference type="Pfam" id="PF01370"/>
    </source>
</evidence>
<dbReference type="InterPro" id="IPR001509">
    <property type="entry name" value="Epimerase_deHydtase"/>
</dbReference>
<dbReference type="GO" id="GO:0051170">
    <property type="term" value="P:import into nucleus"/>
    <property type="evidence" value="ECO:0007669"/>
    <property type="project" value="TreeGrafter"/>
</dbReference>
<evidence type="ECO:0000313" key="8">
    <source>
        <dbReference type="EMBL" id="CCH41675.1"/>
    </source>
</evidence>